<dbReference type="Gene3D" id="3.40.50.620">
    <property type="entry name" value="HUPs"/>
    <property type="match status" value="1"/>
</dbReference>
<dbReference type="InterPro" id="IPR005148">
    <property type="entry name" value="Arg-tRNA-synth_N"/>
</dbReference>
<evidence type="ECO:0000256" key="8">
    <source>
        <dbReference type="HAMAP-Rule" id="MF_00123"/>
    </source>
</evidence>
<dbReference type="NCBIfam" id="TIGR00456">
    <property type="entry name" value="argS"/>
    <property type="match status" value="1"/>
</dbReference>
<dbReference type="InterPro" id="IPR014729">
    <property type="entry name" value="Rossmann-like_a/b/a_fold"/>
</dbReference>
<dbReference type="InterPro" id="IPR008909">
    <property type="entry name" value="DALR_anticod-bd"/>
</dbReference>
<feature type="short sequence motif" description="'HIGH' region" evidence="8">
    <location>
        <begin position="122"/>
        <end position="132"/>
    </location>
</feature>
<comment type="subcellular location">
    <subcellularLocation>
        <location evidence="8">Cytoplasm</location>
    </subcellularLocation>
</comment>
<dbReference type="PRINTS" id="PR01038">
    <property type="entry name" value="TRNASYNTHARG"/>
</dbReference>
<evidence type="ECO:0000313" key="12">
    <source>
        <dbReference type="EMBL" id="OGK40401.1"/>
    </source>
</evidence>
<evidence type="ECO:0000256" key="5">
    <source>
        <dbReference type="ARBA" id="ARBA00022917"/>
    </source>
</evidence>
<proteinExistence type="inferred from homology"/>
<dbReference type="SMART" id="SM00836">
    <property type="entry name" value="DALR_1"/>
    <property type="match status" value="1"/>
</dbReference>
<evidence type="ECO:0000256" key="4">
    <source>
        <dbReference type="ARBA" id="ARBA00022840"/>
    </source>
</evidence>
<keyword evidence="3 8" id="KW-0547">Nucleotide-binding</keyword>
<dbReference type="AlphaFoldDB" id="A0A1F7IAK8"/>
<organism evidence="12 13">
    <name type="scientific">Candidatus Roizmanbacteria bacterium RIFCSPLOWO2_01_FULL_35_13</name>
    <dbReference type="NCBI Taxonomy" id="1802055"/>
    <lineage>
        <taxon>Bacteria</taxon>
        <taxon>Candidatus Roizmaniibacteriota</taxon>
    </lineage>
</organism>
<dbReference type="EMBL" id="MGAF01000033">
    <property type="protein sequence ID" value="OGK40401.1"/>
    <property type="molecule type" value="Genomic_DNA"/>
</dbReference>
<dbReference type="Pfam" id="PF05746">
    <property type="entry name" value="DALR_1"/>
    <property type="match status" value="1"/>
</dbReference>
<dbReference type="Pfam" id="PF03485">
    <property type="entry name" value="Arg_tRNA_synt_N"/>
    <property type="match status" value="1"/>
</dbReference>
<dbReference type="Proteomes" id="UP000179270">
    <property type="component" value="Unassembled WGS sequence"/>
</dbReference>
<dbReference type="GO" id="GO:0005524">
    <property type="term" value="F:ATP binding"/>
    <property type="evidence" value="ECO:0007669"/>
    <property type="project" value="UniProtKB-UniRule"/>
</dbReference>
<gene>
    <name evidence="8" type="primary">argS</name>
    <name evidence="12" type="ORF">A3A74_01705</name>
</gene>
<keyword evidence="8" id="KW-0963">Cytoplasm</keyword>
<dbReference type="GO" id="GO:0004814">
    <property type="term" value="F:arginine-tRNA ligase activity"/>
    <property type="evidence" value="ECO:0007669"/>
    <property type="project" value="UniProtKB-UniRule"/>
</dbReference>
<dbReference type="HAMAP" id="MF_00123">
    <property type="entry name" value="Arg_tRNA_synth"/>
    <property type="match status" value="1"/>
</dbReference>
<evidence type="ECO:0000256" key="9">
    <source>
        <dbReference type="RuleBase" id="RU363038"/>
    </source>
</evidence>
<dbReference type="PANTHER" id="PTHR11956:SF5">
    <property type="entry name" value="ARGININE--TRNA LIGASE, CYTOPLASMIC"/>
    <property type="match status" value="1"/>
</dbReference>
<dbReference type="STRING" id="1802055.A3A74_01705"/>
<comment type="catalytic activity">
    <reaction evidence="7 8">
        <text>tRNA(Arg) + L-arginine + ATP = L-arginyl-tRNA(Arg) + AMP + diphosphate</text>
        <dbReference type="Rhea" id="RHEA:20301"/>
        <dbReference type="Rhea" id="RHEA-COMP:9658"/>
        <dbReference type="Rhea" id="RHEA-COMP:9673"/>
        <dbReference type="ChEBI" id="CHEBI:30616"/>
        <dbReference type="ChEBI" id="CHEBI:32682"/>
        <dbReference type="ChEBI" id="CHEBI:33019"/>
        <dbReference type="ChEBI" id="CHEBI:78442"/>
        <dbReference type="ChEBI" id="CHEBI:78513"/>
        <dbReference type="ChEBI" id="CHEBI:456215"/>
        <dbReference type="EC" id="6.1.1.19"/>
    </reaction>
</comment>
<dbReference type="InterPro" id="IPR001278">
    <property type="entry name" value="Arg-tRNA-ligase"/>
</dbReference>
<keyword evidence="6 8" id="KW-0030">Aminoacyl-tRNA synthetase</keyword>
<protein>
    <recommendedName>
        <fullName evidence="8">Arginine--tRNA ligase</fullName>
        <ecNumber evidence="8">6.1.1.19</ecNumber>
    </recommendedName>
    <alternativeName>
        <fullName evidence="8">Arginyl-tRNA synthetase</fullName>
        <shortName evidence="8">ArgRS</shortName>
    </alternativeName>
</protein>
<comment type="caution">
    <text evidence="12">The sequence shown here is derived from an EMBL/GenBank/DDBJ whole genome shotgun (WGS) entry which is preliminary data.</text>
</comment>
<dbReference type="SMART" id="SM01016">
    <property type="entry name" value="Arg_tRNA_synt_N"/>
    <property type="match status" value="1"/>
</dbReference>
<dbReference type="InterPro" id="IPR035684">
    <property type="entry name" value="ArgRS_core"/>
</dbReference>
<evidence type="ECO:0000256" key="6">
    <source>
        <dbReference type="ARBA" id="ARBA00023146"/>
    </source>
</evidence>
<evidence type="ECO:0000259" key="10">
    <source>
        <dbReference type="SMART" id="SM00836"/>
    </source>
</evidence>
<evidence type="ECO:0000256" key="1">
    <source>
        <dbReference type="ARBA" id="ARBA00005594"/>
    </source>
</evidence>
<keyword evidence="4 8" id="KW-0067">ATP-binding</keyword>
<comment type="similarity">
    <text evidence="1 8 9">Belongs to the class-I aminoacyl-tRNA synthetase family.</text>
</comment>
<sequence>MIKDKLLTNLRTALEKIRVEEKEVSLEYPSNPDYGDFATSIALKLAKTLKKNPLQIAEDIKKNFPKDDLVEKVEVIKPGFINFWINSNYFLDFARKTTEGTFDFPEYHLGKNKKLMIEFAHPNTHKLFHIGHLRNISIGESLVRIFEAVGNKVIRSNYQGDVGLHIAKTLWSMKNQTSEKELDEIKKKSIHERMQFLGKAYSNGQVAYETDKKAKKQIIEINGMIYKKQGDVIPLWKETVKWSFEYFDEIYKRLYTKFDRLYPESEFADKGLKICKQAEKKGILKKSEGALVFEGEQYGLDTRVFINSLGYPTYEGKEVALAEKEFSEFGELDKAIHVVTPEQKSFFKVTFKVEELLDKKKFKNKQFHLAYEWVKLKEGKMSSRTGNVVEAEWLVDKTKEKILEKFKLDKDPAEIIAIAAVKYSFLKQDVFSQITFDINESISLDGNSGPYILYTFVRTQSVLKKVDKIKDTLTSIKRLIEVEEKHLLVTLNSFPEIVYEAAKNLSPNLIANYLYDLAQKYNLFYQKHKILEAEEEIRNFRLLLTNATGQVIKNGLYLLGIKTVNKM</sequence>
<name>A0A1F7IAK8_9BACT</name>
<dbReference type="Gene3D" id="3.30.1360.70">
    <property type="entry name" value="Arginyl tRNA synthetase N-terminal domain"/>
    <property type="match status" value="1"/>
</dbReference>
<keyword evidence="2 8" id="KW-0436">Ligase</keyword>
<evidence type="ECO:0000256" key="7">
    <source>
        <dbReference type="ARBA" id="ARBA00049339"/>
    </source>
</evidence>
<dbReference type="SUPFAM" id="SSF52374">
    <property type="entry name" value="Nucleotidylyl transferase"/>
    <property type="match status" value="1"/>
</dbReference>
<comment type="subunit">
    <text evidence="8">Monomer.</text>
</comment>
<evidence type="ECO:0000259" key="11">
    <source>
        <dbReference type="SMART" id="SM01016"/>
    </source>
</evidence>
<dbReference type="Gene3D" id="1.10.730.10">
    <property type="entry name" value="Isoleucyl-tRNA Synthetase, Domain 1"/>
    <property type="match status" value="1"/>
</dbReference>
<dbReference type="EC" id="6.1.1.19" evidence="8"/>
<dbReference type="GO" id="GO:0005737">
    <property type="term" value="C:cytoplasm"/>
    <property type="evidence" value="ECO:0007669"/>
    <property type="project" value="UniProtKB-SubCell"/>
</dbReference>
<evidence type="ECO:0000313" key="13">
    <source>
        <dbReference type="Proteomes" id="UP000179270"/>
    </source>
</evidence>
<dbReference type="Pfam" id="PF00750">
    <property type="entry name" value="tRNA-synt_1d"/>
    <property type="match status" value="1"/>
</dbReference>
<dbReference type="InterPro" id="IPR009080">
    <property type="entry name" value="tRNAsynth_Ia_anticodon-bd"/>
</dbReference>
<dbReference type="InterPro" id="IPR036695">
    <property type="entry name" value="Arg-tRNA-synth_N_sf"/>
</dbReference>
<keyword evidence="5 8" id="KW-0648">Protein biosynthesis</keyword>
<dbReference type="GO" id="GO:0006420">
    <property type="term" value="P:arginyl-tRNA aminoacylation"/>
    <property type="evidence" value="ECO:0007669"/>
    <property type="project" value="UniProtKB-UniRule"/>
</dbReference>
<dbReference type="FunFam" id="1.10.730.10:FF:000006">
    <property type="entry name" value="Arginyl-tRNA synthetase 2, mitochondrial"/>
    <property type="match status" value="1"/>
</dbReference>
<dbReference type="SUPFAM" id="SSF47323">
    <property type="entry name" value="Anticodon-binding domain of a subclass of class I aminoacyl-tRNA synthetases"/>
    <property type="match status" value="1"/>
</dbReference>
<dbReference type="SUPFAM" id="SSF55190">
    <property type="entry name" value="Arginyl-tRNA synthetase (ArgRS), N-terminal 'additional' domain"/>
    <property type="match status" value="1"/>
</dbReference>
<dbReference type="PANTHER" id="PTHR11956">
    <property type="entry name" value="ARGINYL-TRNA SYNTHETASE"/>
    <property type="match status" value="1"/>
</dbReference>
<feature type="domain" description="DALR anticodon binding" evidence="10">
    <location>
        <begin position="452"/>
        <end position="567"/>
    </location>
</feature>
<evidence type="ECO:0000256" key="2">
    <source>
        <dbReference type="ARBA" id="ARBA00022598"/>
    </source>
</evidence>
<evidence type="ECO:0000256" key="3">
    <source>
        <dbReference type="ARBA" id="ARBA00022741"/>
    </source>
</evidence>
<feature type="domain" description="Arginyl tRNA synthetase N-terminal" evidence="11">
    <location>
        <begin position="4"/>
        <end position="85"/>
    </location>
</feature>
<reference evidence="12 13" key="1">
    <citation type="journal article" date="2016" name="Nat. Commun.">
        <title>Thousands of microbial genomes shed light on interconnected biogeochemical processes in an aquifer system.</title>
        <authorList>
            <person name="Anantharaman K."/>
            <person name="Brown C.T."/>
            <person name="Hug L.A."/>
            <person name="Sharon I."/>
            <person name="Castelle C.J."/>
            <person name="Probst A.J."/>
            <person name="Thomas B.C."/>
            <person name="Singh A."/>
            <person name="Wilkins M.J."/>
            <person name="Karaoz U."/>
            <person name="Brodie E.L."/>
            <person name="Williams K.H."/>
            <person name="Hubbard S.S."/>
            <person name="Banfield J.F."/>
        </authorList>
    </citation>
    <scope>NUCLEOTIDE SEQUENCE [LARGE SCALE GENOMIC DNA]</scope>
</reference>
<accession>A0A1F7IAK8</accession>